<evidence type="ECO:0000313" key="1">
    <source>
        <dbReference type="EMBL" id="EGR34090.1"/>
    </source>
</evidence>
<dbReference type="EMBL" id="GL983209">
    <property type="protein sequence ID" value="EGR34090.1"/>
    <property type="molecule type" value="Genomic_DNA"/>
</dbReference>
<dbReference type="GeneID" id="14910270"/>
<dbReference type="OrthoDB" id="25620at2759"/>
<evidence type="ECO:0000313" key="2">
    <source>
        <dbReference type="Proteomes" id="UP000008983"/>
    </source>
</evidence>
<dbReference type="eggNOG" id="ENOG502SEZ7">
    <property type="taxonomic scope" value="Eukaryota"/>
</dbReference>
<organism evidence="1 2">
    <name type="scientific">Ichthyophthirius multifiliis</name>
    <name type="common">White spot disease agent</name>
    <name type="synonym">Ich</name>
    <dbReference type="NCBI Taxonomy" id="5932"/>
    <lineage>
        <taxon>Eukaryota</taxon>
        <taxon>Sar</taxon>
        <taxon>Alveolata</taxon>
        <taxon>Ciliophora</taxon>
        <taxon>Intramacronucleata</taxon>
        <taxon>Oligohymenophorea</taxon>
        <taxon>Hymenostomatida</taxon>
        <taxon>Ophryoglenina</taxon>
        <taxon>Ichthyophthirius</taxon>
    </lineage>
</organism>
<dbReference type="SUPFAM" id="SSF52540">
    <property type="entry name" value="P-loop containing nucleoside triphosphate hydrolases"/>
    <property type="match status" value="1"/>
</dbReference>
<dbReference type="AlphaFoldDB" id="G0QL34"/>
<protein>
    <recommendedName>
        <fullName evidence="3">P-loop containing nucleoside triphosphate hydrolase</fullName>
    </recommendedName>
</protein>
<proteinExistence type="predicted"/>
<dbReference type="InterPro" id="IPR027417">
    <property type="entry name" value="P-loop_NTPase"/>
</dbReference>
<dbReference type="RefSeq" id="XP_004039394.1">
    <property type="nucleotide sequence ID" value="XM_004039346.1"/>
</dbReference>
<gene>
    <name evidence="1" type="ORF">IMG5_024610</name>
</gene>
<keyword evidence="2" id="KW-1185">Reference proteome</keyword>
<dbReference type="Gene3D" id="3.40.50.300">
    <property type="entry name" value="P-loop containing nucleotide triphosphate hydrolases"/>
    <property type="match status" value="1"/>
</dbReference>
<sequence>MIKQQNQKLRYELKQYKILKQIQENRNILPYQLNLILFGPTGSGKSSLIKTFYQSLNQTDIKDEDSQQKIIIQDLKHNEGTKQLTQILIKDRQKHIIEYQKNQQLIIENSSIYCYDTRGQIYMNQNEFEQINFIIDGKIKNMSFAQQRQYRYSYLLWEFWKKDSELFPSEILINEKNIQNTPHCIIIVFDGSLDEVPNEEETEFYKDILKQLYKKNYFQPQIVLSRLDLVENQIKQAYSQHQNIKQDKINIKLMEIKDIKIQKVVNKLQVPRSSVHFIENYNSNN</sequence>
<reference evidence="1 2" key="1">
    <citation type="submission" date="2011-07" db="EMBL/GenBank/DDBJ databases">
        <authorList>
            <person name="Coyne R."/>
            <person name="Brami D."/>
            <person name="Johnson J."/>
            <person name="Hostetler J."/>
            <person name="Hannick L."/>
            <person name="Clark T."/>
            <person name="Cassidy-Hanley D."/>
            <person name="Inman J."/>
        </authorList>
    </citation>
    <scope>NUCLEOTIDE SEQUENCE [LARGE SCALE GENOMIC DNA]</scope>
    <source>
        <strain evidence="1 2">G5</strain>
    </source>
</reference>
<dbReference type="InParanoid" id="G0QL34"/>
<dbReference type="Proteomes" id="UP000008983">
    <property type="component" value="Unassembled WGS sequence"/>
</dbReference>
<evidence type="ECO:0008006" key="3">
    <source>
        <dbReference type="Google" id="ProtNLM"/>
    </source>
</evidence>
<feature type="non-terminal residue" evidence="1">
    <location>
        <position position="285"/>
    </location>
</feature>
<dbReference type="OMA" id="LEYKFRH"/>
<accession>G0QL34</accession>
<name>G0QL34_ICHMU</name>